<evidence type="ECO:0000256" key="2">
    <source>
        <dbReference type="ARBA" id="ARBA00022801"/>
    </source>
</evidence>
<organism evidence="7 8">
    <name type="scientific">Cirrhinus molitorella</name>
    <name type="common">mud carp</name>
    <dbReference type="NCBI Taxonomy" id="172907"/>
    <lineage>
        <taxon>Eukaryota</taxon>
        <taxon>Metazoa</taxon>
        <taxon>Chordata</taxon>
        <taxon>Craniata</taxon>
        <taxon>Vertebrata</taxon>
        <taxon>Euteleostomi</taxon>
        <taxon>Actinopterygii</taxon>
        <taxon>Neopterygii</taxon>
        <taxon>Teleostei</taxon>
        <taxon>Ostariophysi</taxon>
        <taxon>Cypriniformes</taxon>
        <taxon>Cyprinidae</taxon>
        <taxon>Labeoninae</taxon>
        <taxon>Labeonini</taxon>
        <taxon>Cirrhinus</taxon>
    </lineage>
</organism>
<dbReference type="AlphaFoldDB" id="A0AA88PCP8"/>
<keyword evidence="2" id="KW-0378">Hydrolase</keyword>
<dbReference type="PANTHER" id="PTHR24252:SF18">
    <property type="entry name" value="OVOCHYMASE 1"/>
    <property type="match status" value="1"/>
</dbReference>
<keyword evidence="3" id="KW-0720">Serine protease</keyword>
<reference evidence="7" key="1">
    <citation type="submission" date="2023-08" db="EMBL/GenBank/DDBJ databases">
        <title>Chromosome-level Genome Assembly of mud carp (Cirrhinus molitorella).</title>
        <authorList>
            <person name="Liu H."/>
        </authorList>
    </citation>
    <scope>NUCLEOTIDE SEQUENCE</scope>
    <source>
        <strain evidence="7">Prfri</strain>
        <tissue evidence="7">Muscle</tissue>
    </source>
</reference>
<proteinExistence type="inferred from homology"/>
<sequence>MENEMEEKQLRFSSCYITGWGSSVLEGVLYDTLQEAEVDLIDTGICNQRSWYDGHVSDNMICAGFDKGGVDTCQGDSGGPLQCYSKDMERFYLYGVTSHGEDCALPNKPGIYTRASRPERVAEHRDKRMIGGENVEVSVWPWQVSVQYQPNSSAPFTQVCGGAIIHPYWIMTAASCVNVQKQSKLLIRAGSNRLDVDDESTQRSGVARIIRHERFNPVTLRYNIALLQMETPFELNEFVHPICVPDEDTADHKYESCHITGYNAQPGDDVGVLQEAKVDLMSRSLCNGPQYWNYTVAADMLCVSEFGGGVDGCETNLGGPLNCYINIEHSYFLIGIRVKATSCGEPNRPNVYLKVYAHYYWIEREMNNSLH</sequence>
<evidence type="ECO:0000313" key="7">
    <source>
        <dbReference type="EMBL" id="KAK2885531.1"/>
    </source>
</evidence>
<dbReference type="InterPro" id="IPR043504">
    <property type="entry name" value="Peptidase_S1_PA_chymotrypsin"/>
</dbReference>
<dbReference type="CDD" id="cd00190">
    <property type="entry name" value="Tryp_SPc"/>
    <property type="match status" value="2"/>
</dbReference>
<dbReference type="GO" id="GO:0004252">
    <property type="term" value="F:serine-type endopeptidase activity"/>
    <property type="evidence" value="ECO:0007669"/>
    <property type="project" value="InterPro"/>
</dbReference>
<dbReference type="FunFam" id="2.40.10.10:FF:000068">
    <property type="entry name" value="transmembrane protease serine 2"/>
    <property type="match status" value="1"/>
</dbReference>
<evidence type="ECO:0000256" key="5">
    <source>
        <dbReference type="ARBA" id="ARBA00024195"/>
    </source>
</evidence>
<dbReference type="InterPro" id="IPR009003">
    <property type="entry name" value="Peptidase_S1_PA"/>
</dbReference>
<dbReference type="PANTHER" id="PTHR24252">
    <property type="entry name" value="ACROSIN-RELATED"/>
    <property type="match status" value="1"/>
</dbReference>
<keyword evidence="1" id="KW-0645">Protease</keyword>
<comment type="caution">
    <text evidence="7">The sequence shown here is derived from an EMBL/GenBank/DDBJ whole genome shotgun (WGS) entry which is preliminary data.</text>
</comment>
<dbReference type="Pfam" id="PF00089">
    <property type="entry name" value="Trypsin"/>
    <property type="match status" value="2"/>
</dbReference>
<dbReference type="Proteomes" id="UP001187343">
    <property type="component" value="Unassembled WGS sequence"/>
</dbReference>
<keyword evidence="8" id="KW-1185">Reference proteome</keyword>
<evidence type="ECO:0000256" key="1">
    <source>
        <dbReference type="ARBA" id="ARBA00022670"/>
    </source>
</evidence>
<dbReference type="EMBL" id="JAUYZG010000016">
    <property type="protein sequence ID" value="KAK2885531.1"/>
    <property type="molecule type" value="Genomic_DNA"/>
</dbReference>
<dbReference type="FunFam" id="2.40.10.10:FF:000002">
    <property type="entry name" value="Transmembrane protease serine"/>
    <property type="match status" value="1"/>
</dbReference>
<comment type="similarity">
    <text evidence="5">Belongs to the peptidase S1 family. CLIP subfamily.</text>
</comment>
<accession>A0AA88PCP8</accession>
<dbReference type="PROSITE" id="PS50240">
    <property type="entry name" value="TRYPSIN_DOM"/>
    <property type="match status" value="2"/>
</dbReference>
<dbReference type="GO" id="GO:0006508">
    <property type="term" value="P:proteolysis"/>
    <property type="evidence" value="ECO:0007669"/>
    <property type="project" value="UniProtKB-KW"/>
</dbReference>
<evidence type="ECO:0000313" key="8">
    <source>
        <dbReference type="Proteomes" id="UP001187343"/>
    </source>
</evidence>
<evidence type="ECO:0000256" key="4">
    <source>
        <dbReference type="ARBA" id="ARBA00023157"/>
    </source>
</evidence>
<dbReference type="Gene3D" id="2.40.10.10">
    <property type="entry name" value="Trypsin-like serine proteases"/>
    <property type="match status" value="2"/>
</dbReference>
<keyword evidence="4" id="KW-1015">Disulfide bond</keyword>
<feature type="domain" description="Peptidase S1" evidence="6">
    <location>
        <begin position="1"/>
        <end position="126"/>
    </location>
</feature>
<dbReference type="InterPro" id="IPR001254">
    <property type="entry name" value="Trypsin_dom"/>
</dbReference>
<dbReference type="SMART" id="SM00020">
    <property type="entry name" value="Tryp_SPc"/>
    <property type="match status" value="1"/>
</dbReference>
<dbReference type="SUPFAM" id="SSF50494">
    <property type="entry name" value="Trypsin-like serine proteases"/>
    <property type="match status" value="2"/>
</dbReference>
<gene>
    <name evidence="7" type="ORF">Q8A67_016368</name>
</gene>
<dbReference type="InterPro" id="IPR001314">
    <property type="entry name" value="Peptidase_S1A"/>
</dbReference>
<evidence type="ECO:0000256" key="3">
    <source>
        <dbReference type="ARBA" id="ARBA00022825"/>
    </source>
</evidence>
<protein>
    <recommendedName>
        <fullName evidence="6">Peptidase S1 domain-containing protein</fullName>
    </recommendedName>
</protein>
<evidence type="ECO:0000259" key="6">
    <source>
        <dbReference type="PROSITE" id="PS50240"/>
    </source>
</evidence>
<dbReference type="PRINTS" id="PR00722">
    <property type="entry name" value="CHYMOTRYPSIN"/>
</dbReference>
<feature type="domain" description="Peptidase S1" evidence="6">
    <location>
        <begin position="129"/>
        <end position="367"/>
    </location>
</feature>
<name>A0AA88PCP8_9TELE</name>